<organism evidence="1">
    <name type="scientific">marine metagenome</name>
    <dbReference type="NCBI Taxonomy" id="408172"/>
    <lineage>
        <taxon>unclassified sequences</taxon>
        <taxon>metagenomes</taxon>
        <taxon>ecological metagenomes</taxon>
    </lineage>
</organism>
<protein>
    <submittedName>
        <fullName evidence="1">Uncharacterized protein</fullName>
    </submittedName>
</protein>
<dbReference type="EMBL" id="UINC01005070">
    <property type="protein sequence ID" value="SVA18867.1"/>
    <property type="molecule type" value="Genomic_DNA"/>
</dbReference>
<sequence>VKVYSLVWLASKFSGQTWALSDPASVAPTSAGYCGAFTGGL</sequence>
<proteinExistence type="predicted"/>
<name>A0A381TV74_9ZZZZ</name>
<accession>A0A381TV74</accession>
<feature type="non-terminal residue" evidence="1">
    <location>
        <position position="1"/>
    </location>
</feature>
<evidence type="ECO:0000313" key="1">
    <source>
        <dbReference type="EMBL" id="SVA18867.1"/>
    </source>
</evidence>
<reference evidence="1" key="1">
    <citation type="submission" date="2018-05" db="EMBL/GenBank/DDBJ databases">
        <authorList>
            <person name="Lanie J.A."/>
            <person name="Ng W.-L."/>
            <person name="Kazmierczak K.M."/>
            <person name="Andrzejewski T.M."/>
            <person name="Davidsen T.M."/>
            <person name="Wayne K.J."/>
            <person name="Tettelin H."/>
            <person name="Glass J.I."/>
            <person name="Rusch D."/>
            <person name="Podicherti R."/>
            <person name="Tsui H.-C.T."/>
            <person name="Winkler M.E."/>
        </authorList>
    </citation>
    <scope>NUCLEOTIDE SEQUENCE</scope>
</reference>
<dbReference type="AlphaFoldDB" id="A0A381TV74"/>
<gene>
    <name evidence="1" type="ORF">METZ01_LOCUS71721</name>
</gene>